<evidence type="ECO:0000256" key="6">
    <source>
        <dbReference type="ARBA" id="ARBA00022927"/>
    </source>
</evidence>
<feature type="domain" description="Importin N-terminal" evidence="8">
    <location>
        <begin position="21"/>
        <end position="97"/>
    </location>
</feature>
<evidence type="ECO:0000256" key="4">
    <source>
        <dbReference type="ARBA" id="ARBA00022448"/>
    </source>
</evidence>
<comment type="similarity">
    <text evidence="3">Belongs to the XPO2/CSE1 family.</text>
</comment>
<dbReference type="InterPro" id="IPR005043">
    <property type="entry name" value="XPO2_C"/>
</dbReference>
<sequence length="1046" mass="118579">MDVNELFSATLNPDPNVRKHAELQLRQAERTPGFMAAVLEAAASSQQNLAVQQAAAVYFKNRVSRSWEDDSSIPVQIALAADEKEMIKQRVVPILVSAPVSVRPQWTTVLNKILAQEFPEKWPGFMETTIQLLRNQGDLQSTYAGLVCLLEITRVYRWKSGDKRVELDQIIRETFPVLLEIGKGLVGQESVEAGEMLRLVLKIYKSSIGLELSRELQAPGSIVPWGSLFLQVVGKPLPEDDNGERDVTAWWKAKKWAYYSLNRLFERYGNPSTLSGAAVEQYDDFAQGFVEQFAPEILKAYLQQVELWIQRKIWLSKRCLQYTIHYLEACIKPKSTWVLLKPHVENLVSHFIFPQICLTDEDLESWEDDPAEYIHRKLDFFEDFSSTDFAAIEFLVALAQKRKKHTFMGILGFVNSTLTAQQAAGGAANPREKEGALRMVGALAHIILAKNSPVSGMMEGFFVSHVLPEFQSPHGFLRARACEMMNRFADLQFQDKNNLGIAYTSIINCMGDKEIPVRVEAALALQPMIQHPEIKNAMVSRIPQIMEQLLKLSNEIDVDALANVMEQFVEVFSEELTPFAVQLTESLRNTFLRIMQESVDQQKKFNPNDDFDASEYVDDKSLAALGVLNTIGTLILSLENTPEVLLQLENILLPVIQLILGNEVVDLYGEIFEIIDSCTFSSKMISPTMWQIFELLHKCFKDSGMDFIDEMLPCLDNFVSYGADSLRQNPTYLAAIIDIIQTVFSSDRLGAQDRICGCKLAEAVLLNLRGAADQYLQFFADQAMVRLTTPGEVKTADYRIYLLELVINCIYYNPAATLAVLEQRGYVQSFFNLWFTNIGSFSRVHDKKLSICAITALFSMPQEQVPASIQAGWPQLMQGLLTLFEGLPQAMKNREEMEKEIGNEDDFGDFGDTWGEDEWDEAAEEDEDVKDKDNEYLDFLSREADKLHSGTVTLGDEEEEFGVDDLEEEPLFETPLDKIDAYVLFRDLFSTLQQSQPQLYSGLTGRLSDREQALFQSIVNQAQVNARDENRTFNENRIQVIKQRTP</sequence>
<dbReference type="AlphaFoldDB" id="A0A0E9NKT2"/>
<evidence type="ECO:0000313" key="9">
    <source>
        <dbReference type="EMBL" id="GAO50444.1"/>
    </source>
</evidence>
<dbReference type="InterPro" id="IPR016024">
    <property type="entry name" value="ARM-type_fold"/>
</dbReference>
<keyword evidence="4" id="KW-0813">Transport</keyword>
<gene>
    <name evidence="9" type="ORF">G7K_4569-t1</name>
</gene>
<reference evidence="9 10" key="2">
    <citation type="journal article" date="2014" name="J. Gen. Appl. Microbiol.">
        <title>The early diverging ascomycetous budding yeast Saitoella complicata has three histone deacetylases belonging to the Clr6, Hos2, and Rpd3 lineages.</title>
        <authorList>
            <person name="Nishida H."/>
            <person name="Matsumoto T."/>
            <person name="Kondo S."/>
            <person name="Hamamoto M."/>
            <person name="Yoshikawa H."/>
        </authorList>
    </citation>
    <scope>NUCLEOTIDE SEQUENCE [LARGE SCALE GENOMIC DNA]</scope>
    <source>
        <strain evidence="9 10">NRRL Y-17804</strain>
    </source>
</reference>
<dbReference type="GO" id="GO:0006606">
    <property type="term" value="P:protein import into nucleus"/>
    <property type="evidence" value="ECO:0007669"/>
    <property type="project" value="TreeGrafter"/>
</dbReference>
<reference evidence="9 10" key="3">
    <citation type="journal article" date="2015" name="Genome Announc.">
        <title>Draft Genome Sequence of the Archiascomycetous Yeast Saitoella complicata.</title>
        <authorList>
            <person name="Yamauchi K."/>
            <person name="Kondo S."/>
            <person name="Hamamoto M."/>
            <person name="Takahashi Y."/>
            <person name="Ogura Y."/>
            <person name="Hayashi T."/>
            <person name="Nishida H."/>
        </authorList>
    </citation>
    <scope>NUCLEOTIDE SEQUENCE [LARGE SCALE GENOMIC DNA]</scope>
    <source>
        <strain evidence="9 10">NRRL Y-17804</strain>
    </source>
</reference>
<keyword evidence="6" id="KW-0653">Protein transport</keyword>
<evidence type="ECO:0000256" key="2">
    <source>
        <dbReference type="ARBA" id="ARBA00004496"/>
    </source>
</evidence>
<keyword evidence="7" id="KW-0539">Nucleus</keyword>
<accession>A0A0E9NKT2</accession>
<dbReference type="InterPro" id="IPR001494">
    <property type="entry name" value="Importin-beta_N"/>
</dbReference>
<dbReference type="FunFam" id="1.25.10.10:FF:000244">
    <property type="entry name" value="Nonsense-mediated mRNA decay protein"/>
    <property type="match status" value="1"/>
</dbReference>
<dbReference type="PANTHER" id="PTHR10997:SF18">
    <property type="entry name" value="D-IMPORTIN 7_RANBP7"/>
    <property type="match status" value="1"/>
</dbReference>
<dbReference type="Pfam" id="PF08506">
    <property type="entry name" value="Cse1"/>
    <property type="match status" value="1"/>
</dbReference>
<dbReference type="Proteomes" id="UP000033140">
    <property type="component" value="Unassembled WGS sequence"/>
</dbReference>
<evidence type="ECO:0000256" key="1">
    <source>
        <dbReference type="ARBA" id="ARBA00004123"/>
    </source>
</evidence>
<keyword evidence="10" id="KW-1185">Reference proteome</keyword>
<dbReference type="PROSITE" id="PS50166">
    <property type="entry name" value="IMPORTIN_B_NT"/>
    <property type="match status" value="1"/>
</dbReference>
<dbReference type="STRING" id="698492.A0A0E9NKT2"/>
<dbReference type="InterPro" id="IPR011989">
    <property type="entry name" value="ARM-like"/>
</dbReference>
<protein>
    <recommendedName>
        <fullName evidence="8">Importin N-terminal domain-containing protein</fullName>
    </recommendedName>
</protein>
<comment type="caution">
    <text evidence="9">The sequence shown here is derived from an EMBL/GenBank/DDBJ whole genome shotgun (WGS) entry which is preliminary data.</text>
</comment>
<evidence type="ECO:0000256" key="7">
    <source>
        <dbReference type="ARBA" id="ARBA00023242"/>
    </source>
</evidence>
<proteinExistence type="inferred from homology"/>
<keyword evidence="5" id="KW-0963">Cytoplasm</keyword>
<evidence type="ECO:0000256" key="3">
    <source>
        <dbReference type="ARBA" id="ARBA00008669"/>
    </source>
</evidence>
<evidence type="ECO:0000259" key="8">
    <source>
        <dbReference type="PROSITE" id="PS50166"/>
    </source>
</evidence>
<dbReference type="OMA" id="WVAKTSW"/>
<comment type="subcellular location">
    <subcellularLocation>
        <location evidence="2">Cytoplasm</location>
    </subcellularLocation>
    <subcellularLocation>
        <location evidence="1">Nucleus</location>
    </subcellularLocation>
</comment>
<dbReference type="SMART" id="SM00913">
    <property type="entry name" value="IBN_N"/>
    <property type="match status" value="1"/>
</dbReference>
<dbReference type="GO" id="GO:0005829">
    <property type="term" value="C:cytosol"/>
    <property type="evidence" value="ECO:0007669"/>
    <property type="project" value="TreeGrafter"/>
</dbReference>
<dbReference type="PANTHER" id="PTHR10997">
    <property type="entry name" value="IMPORTIN-7, 8, 11"/>
    <property type="match status" value="1"/>
</dbReference>
<dbReference type="Pfam" id="PF03810">
    <property type="entry name" value="IBN_N"/>
    <property type="match status" value="1"/>
</dbReference>
<evidence type="ECO:0000256" key="5">
    <source>
        <dbReference type="ARBA" id="ARBA00022490"/>
    </source>
</evidence>
<dbReference type="Gene3D" id="1.25.10.10">
    <property type="entry name" value="Leucine-rich Repeat Variant"/>
    <property type="match status" value="1"/>
</dbReference>
<dbReference type="EMBL" id="BACD03000033">
    <property type="protein sequence ID" value="GAO50444.1"/>
    <property type="molecule type" value="Genomic_DNA"/>
</dbReference>
<dbReference type="GO" id="GO:0005635">
    <property type="term" value="C:nuclear envelope"/>
    <property type="evidence" value="ECO:0007669"/>
    <property type="project" value="TreeGrafter"/>
</dbReference>
<name>A0A0E9NKT2_SAICN</name>
<dbReference type="SUPFAM" id="SSF48371">
    <property type="entry name" value="ARM repeat"/>
    <property type="match status" value="1"/>
</dbReference>
<dbReference type="InterPro" id="IPR013713">
    <property type="entry name" value="XPO2_central"/>
</dbReference>
<dbReference type="GO" id="GO:0031267">
    <property type="term" value="F:small GTPase binding"/>
    <property type="evidence" value="ECO:0007669"/>
    <property type="project" value="InterPro"/>
</dbReference>
<dbReference type="Pfam" id="PF03378">
    <property type="entry name" value="CAS_CSE1"/>
    <property type="match status" value="1"/>
</dbReference>
<organism evidence="9 10">
    <name type="scientific">Saitoella complicata (strain BCRC 22490 / CBS 7301 / JCM 7358 / NBRC 10748 / NRRL Y-17804)</name>
    <dbReference type="NCBI Taxonomy" id="698492"/>
    <lineage>
        <taxon>Eukaryota</taxon>
        <taxon>Fungi</taxon>
        <taxon>Dikarya</taxon>
        <taxon>Ascomycota</taxon>
        <taxon>Taphrinomycotina</taxon>
        <taxon>Taphrinomycotina incertae sedis</taxon>
        <taxon>Saitoella</taxon>
    </lineage>
</organism>
<reference evidence="9 10" key="1">
    <citation type="journal article" date="2011" name="J. Gen. Appl. Microbiol.">
        <title>Draft genome sequencing of the enigmatic yeast Saitoella complicata.</title>
        <authorList>
            <person name="Nishida H."/>
            <person name="Hamamoto M."/>
            <person name="Sugiyama J."/>
        </authorList>
    </citation>
    <scope>NUCLEOTIDE SEQUENCE [LARGE SCALE GENOMIC DNA]</scope>
    <source>
        <strain evidence="9 10">NRRL Y-17804</strain>
    </source>
</reference>
<evidence type="ECO:0000313" key="10">
    <source>
        <dbReference type="Proteomes" id="UP000033140"/>
    </source>
</evidence>